<dbReference type="InterPro" id="IPR044917">
    <property type="entry name" value="PRIMPOL"/>
</dbReference>
<dbReference type="PANTHER" id="PTHR31399">
    <property type="entry name" value="DNA-DIRECTED PRIMASE / POLYMERASE PROTEIN"/>
    <property type="match status" value="1"/>
</dbReference>
<dbReference type="GO" id="GO:0003887">
    <property type="term" value="F:DNA-directed DNA polymerase activity"/>
    <property type="evidence" value="ECO:0007669"/>
    <property type="project" value="UniProtKB-EC"/>
</dbReference>
<dbReference type="Proteomes" id="UP001516023">
    <property type="component" value="Unassembled WGS sequence"/>
</dbReference>
<dbReference type="EMBL" id="JABMIG020000040">
    <property type="protein sequence ID" value="KAL3799237.1"/>
    <property type="molecule type" value="Genomic_DNA"/>
</dbReference>
<evidence type="ECO:0000313" key="7">
    <source>
        <dbReference type="Proteomes" id="UP001516023"/>
    </source>
</evidence>
<keyword evidence="7" id="KW-1185">Reference proteome</keyword>
<evidence type="ECO:0000256" key="5">
    <source>
        <dbReference type="SAM" id="MobiDB-lite"/>
    </source>
</evidence>
<accession>A0ABD3QGF4</accession>
<dbReference type="Pfam" id="PF03121">
    <property type="entry name" value="Herpes_UL52"/>
    <property type="match status" value="1"/>
</dbReference>
<feature type="compositionally biased region" description="Basic and acidic residues" evidence="5">
    <location>
        <begin position="1"/>
        <end position="12"/>
    </location>
</feature>
<comment type="catalytic activity">
    <reaction evidence="4">
        <text>DNA(n) + a 2'-deoxyribonucleoside 5'-triphosphate = DNA(n+1) + diphosphate</text>
        <dbReference type="Rhea" id="RHEA:22508"/>
        <dbReference type="Rhea" id="RHEA-COMP:17339"/>
        <dbReference type="Rhea" id="RHEA-COMP:17340"/>
        <dbReference type="ChEBI" id="CHEBI:33019"/>
        <dbReference type="ChEBI" id="CHEBI:61560"/>
        <dbReference type="ChEBI" id="CHEBI:173112"/>
        <dbReference type="EC" id="2.7.7.7"/>
    </reaction>
    <physiologicalReaction direction="left-to-right" evidence="4">
        <dbReference type="Rhea" id="RHEA:22509"/>
    </physiologicalReaction>
</comment>
<feature type="region of interest" description="Disordered" evidence="5">
    <location>
        <begin position="1"/>
        <end position="31"/>
    </location>
</feature>
<evidence type="ECO:0000313" key="6">
    <source>
        <dbReference type="EMBL" id="KAL3799237.1"/>
    </source>
</evidence>
<feature type="compositionally biased region" description="Basic and acidic residues" evidence="5">
    <location>
        <begin position="118"/>
        <end position="135"/>
    </location>
</feature>
<comment type="caution">
    <text evidence="6">The sequence shown here is derived from an EMBL/GenBank/DDBJ whole genome shotgun (WGS) entry which is preliminary data.</text>
</comment>
<dbReference type="PANTHER" id="PTHR31399:SF0">
    <property type="entry name" value="DNA-DIRECTED PRIMASE_POLYMERASE PROTEIN"/>
    <property type="match status" value="1"/>
</dbReference>
<comment type="catalytic activity">
    <reaction evidence="2">
        <text>ssDNA + n NTP = ssDNA/pppN(pN)n-1 hybrid + (n-1) diphosphate.</text>
        <dbReference type="EC" id="2.7.7.102"/>
    </reaction>
</comment>
<proteinExistence type="predicted"/>
<organism evidence="6 7">
    <name type="scientific">Cyclotella cryptica</name>
    <dbReference type="NCBI Taxonomy" id="29204"/>
    <lineage>
        <taxon>Eukaryota</taxon>
        <taxon>Sar</taxon>
        <taxon>Stramenopiles</taxon>
        <taxon>Ochrophyta</taxon>
        <taxon>Bacillariophyta</taxon>
        <taxon>Coscinodiscophyceae</taxon>
        <taxon>Thalassiosirophycidae</taxon>
        <taxon>Stephanodiscales</taxon>
        <taxon>Stephanodiscaceae</taxon>
        <taxon>Cyclotella</taxon>
    </lineage>
</organism>
<evidence type="ECO:0000256" key="4">
    <source>
        <dbReference type="ARBA" id="ARBA00047303"/>
    </source>
</evidence>
<evidence type="ECO:0000256" key="1">
    <source>
        <dbReference type="ARBA" id="ARBA00026139"/>
    </source>
</evidence>
<reference evidence="6 7" key="1">
    <citation type="journal article" date="2020" name="G3 (Bethesda)">
        <title>Improved Reference Genome for Cyclotella cryptica CCMP332, a Model for Cell Wall Morphogenesis, Salinity Adaptation, and Lipid Production in Diatoms (Bacillariophyta).</title>
        <authorList>
            <person name="Roberts W.R."/>
            <person name="Downey K.M."/>
            <person name="Ruck E.C."/>
            <person name="Traller J.C."/>
            <person name="Alverson A.J."/>
        </authorList>
    </citation>
    <scope>NUCLEOTIDE SEQUENCE [LARGE SCALE GENOMIC DNA]</scope>
    <source>
        <strain evidence="6 7">CCMP332</strain>
    </source>
</reference>
<evidence type="ECO:0000256" key="2">
    <source>
        <dbReference type="ARBA" id="ARBA00044677"/>
    </source>
</evidence>
<sequence length="690" mass="79126">MKNETKPRREQNRNTAGINPKSFHKKKRSDNEISHTEKYIDDLLLQASNNEVVLKRKNFTQIQNIRLEAFAEVTSFRIFPLQSLAMEFLDEMMKDYLGEALQSCQSRFNNKTEVTEEQNTKLEQDSDSNGLHRSEFTTSSSDSYSCKRRKIDYDPDMNKLRDKFIDDCIREIKYNPLKSHPNVTKFDFLPPLWSLEPRIFALETASSGKRKYIVGNLGRFLDHYWRKSDPLNRHYYELIRENTPCRLYFDLEYCKKANAHISNTDSEVLMTEFIEELRSQFLAVYNITLTRSCVVDLDSSTSKKFSRHLIIHLPNGELFADAQSAGYFTKQFVSRLADELGSGILVERHPTLAKHLFVNSTPGKAEETPVTRDVDNNTNPTKMTCFVDLGVYTRNRLFRLLGSSKFGKPASAALRIAEANEFQFPLEFGNANFYISSLSTMTTVVPPNLSDHEKFCRAMQWDKHAIALSQTFVVPANASKTNFPILSLCTKINDSTDANDVALTSRSKPLSTYIIANRTPSTSVKSSGESPMPKLDEYILSTLGRRGGAQGRIRAWSIEQVNVGVFYLTYQMCDNRWCERIGRQHKSNNIMWTVDLKHKTCWQSCHDSDCRGFRSREMKLANLADEIVSEIDEFIFDRELEQLNVKQVINQANATQDASGNEFDDEEFDEDLQNLEIPYMASVDATGPHT</sequence>
<evidence type="ECO:0000256" key="3">
    <source>
        <dbReference type="ARBA" id="ARBA00044768"/>
    </source>
</evidence>
<feature type="region of interest" description="Disordered" evidence="5">
    <location>
        <begin position="111"/>
        <end position="142"/>
    </location>
</feature>
<name>A0ABD3QGF4_9STRA</name>
<gene>
    <name evidence="6" type="ORF">HJC23_012962</name>
</gene>
<dbReference type="AlphaFoldDB" id="A0ABD3QGF4"/>
<protein>
    <recommendedName>
        <fullName evidence="1">DNA-directed primase/polymerase protein</fullName>
        <ecNumber evidence="3">2.7.7.102</ecNumber>
    </recommendedName>
</protein>
<dbReference type="EC" id="2.7.7.102" evidence="3"/>